<protein>
    <submittedName>
        <fullName evidence="2">Uncharacterized protein</fullName>
    </submittedName>
</protein>
<evidence type="ECO:0000313" key="3">
    <source>
        <dbReference type="Proteomes" id="UP000465306"/>
    </source>
</evidence>
<accession>A0ABQ1BSV7</accession>
<dbReference type="RefSeq" id="WP_165605668.1">
    <property type="nucleotide sequence ID" value="NZ_CP045081.1"/>
</dbReference>
<organism evidence="2 3">
    <name type="scientific">Mycobacterium kubicae</name>
    <dbReference type="NCBI Taxonomy" id="120959"/>
    <lineage>
        <taxon>Bacteria</taxon>
        <taxon>Bacillati</taxon>
        <taxon>Actinomycetota</taxon>
        <taxon>Actinomycetes</taxon>
        <taxon>Mycobacteriales</taxon>
        <taxon>Mycobacteriaceae</taxon>
        <taxon>Mycobacterium</taxon>
        <taxon>Mycobacterium simiae complex</taxon>
    </lineage>
</organism>
<reference evidence="2 3" key="1">
    <citation type="journal article" date="2019" name="Emerg. Microbes Infect.">
        <title>Comprehensive subspecies identification of 175 nontuberculous mycobacteria species based on 7547 genomic profiles.</title>
        <authorList>
            <person name="Matsumoto Y."/>
            <person name="Kinjo T."/>
            <person name="Motooka D."/>
            <person name="Nabeya D."/>
            <person name="Jung N."/>
            <person name="Uechi K."/>
            <person name="Horii T."/>
            <person name="Iida T."/>
            <person name="Fujita J."/>
            <person name="Nakamura S."/>
        </authorList>
    </citation>
    <scope>NUCLEOTIDE SEQUENCE [LARGE SCALE GENOMIC DNA]</scope>
    <source>
        <strain evidence="2 3">JCM 13573</strain>
    </source>
</reference>
<evidence type="ECO:0000256" key="1">
    <source>
        <dbReference type="SAM" id="MobiDB-lite"/>
    </source>
</evidence>
<dbReference type="EMBL" id="BLKU01000005">
    <property type="protein sequence ID" value="GFG66817.1"/>
    <property type="molecule type" value="Genomic_DNA"/>
</dbReference>
<dbReference type="Proteomes" id="UP000465306">
    <property type="component" value="Unassembled WGS sequence"/>
</dbReference>
<feature type="compositionally biased region" description="Basic and acidic residues" evidence="1">
    <location>
        <begin position="1"/>
        <end position="20"/>
    </location>
</feature>
<sequence length="56" mass="6412">MERGNSKLNPRVDEELKHELQGYMQGNRPTRAEEWRDPEPPADDDPDVPTAGPVNR</sequence>
<comment type="caution">
    <text evidence="2">The sequence shown here is derived from an EMBL/GenBank/DDBJ whole genome shotgun (WGS) entry which is preliminary data.</text>
</comment>
<keyword evidence="3" id="KW-1185">Reference proteome</keyword>
<feature type="compositionally biased region" description="Basic and acidic residues" evidence="1">
    <location>
        <begin position="30"/>
        <end position="39"/>
    </location>
</feature>
<proteinExistence type="predicted"/>
<evidence type="ECO:0000313" key="2">
    <source>
        <dbReference type="EMBL" id="GFG66817.1"/>
    </source>
</evidence>
<feature type="region of interest" description="Disordered" evidence="1">
    <location>
        <begin position="1"/>
        <end position="56"/>
    </location>
</feature>
<gene>
    <name evidence="2" type="ORF">MKUB_43070</name>
</gene>
<name>A0ABQ1BSV7_9MYCO</name>